<feature type="region of interest" description="Disordered" evidence="1">
    <location>
        <begin position="131"/>
        <end position="153"/>
    </location>
</feature>
<keyword evidence="3" id="KW-1185">Reference proteome</keyword>
<evidence type="ECO:0000313" key="2">
    <source>
        <dbReference type="Ensembl" id="ENSTRUP00000054969.1"/>
    </source>
</evidence>
<dbReference type="Pfam" id="PF14854">
    <property type="entry name" value="LURAP"/>
    <property type="match status" value="1"/>
</dbReference>
<dbReference type="GeneID" id="101078285"/>
<dbReference type="InterPro" id="IPR039499">
    <property type="entry name" value="LURA1/LRA25"/>
</dbReference>
<reference evidence="2 3" key="1">
    <citation type="journal article" date="2011" name="Genome Biol. Evol.">
        <title>Integration of the genetic map and genome assembly of fugu facilitates insights into distinct features of genome evolution in teleosts and mammals.</title>
        <authorList>
            <person name="Kai W."/>
            <person name="Kikuchi K."/>
            <person name="Tohari S."/>
            <person name="Chew A.K."/>
            <person name="Tay A."/>
            <person name="Fujiwara A."/>
            <person name="Hosoya S."/>
            <person name="Suetake H."/>
            <person name="Naruse K."/>
            <person name="Brenner S."/>
            <person name="Suzuki Y."/>
            <person name="Venkatesh B."/>
        </authorList>
    </citation>
    <scope>NUCLEOTIDE SEQUENCE [LARGE SCALE GENOMIC DNA]</scope>
</reference>
<organism evidence="2 3">
    <name type="scientific">Takifugu rubripes</name>
    <name type="common">Japanese pufferfish</name>
    <name type="synonym">Fugu rubripes</name>
    <dbReference type="NCBI Taxonomy" id="31033"/>
    <lineage>
        <taxon>Eukaryota</taxon>
        <taxon>Metazoa</taxon>
        <taxon>Chordata</taxon>
        <taxon>Craniata</taxon>
        <taxon>Vertebrata</taxon>
        <taxon>Euteleostomi</taxon>
        <taxon>Actinopterygii</taxon>
        <taxon>Neopterygii</taxon>
        <taxon>Teleostei</taxon>
        <taxon>Neoteleostei</taxon>
        <taxon>Acanthomorphata</taxon>
        <taxon>Eupercaria</taxon>
        <taxon>Tetraodontiformes</taxon>
        <taxon>Tetradontoidea</taxon>
        <taxon>Tetraodontidae</taxon>
        <taxon>Takifugu</taxon>
    </lineage>
</organism>
<dbReference type="PANTHER" id="PTHR33767:SF1">
    <property type="entry name" value="LEUCINE RICH ADAPTOR PROTEIN 1-LIKE"/>
    <property type="match status" value="1"/>
</dbReference>
<dbReference type="InParanoid" id="A0A3B5KBB9"/>
<evidence type="ECO:0000313" key="3">
    <source>
        <dbReference type="Proteomes" id="UP000005226"/>
    </source>
</evidence>
<dbReference type="AlphaFoldDB" id="A0A3B5KBB9"/>
<dbReference type="RefSeq" id="XP_003978968.2">
    <property type="nucleotide sequence ID" value="XM_003978919.3"/>
</dbReference>
<dbReference type="Ensembl" id="ENSTRUT00000051727.2">
    <property type="protein sequence ID" value="ENSTRUP00000054969.1"/>
    <property type="gene ID" value="ENSTRUG00000020323.2"/>
</dbReference>
<dbReference type="OMA" id="LKWVMED"/>
<sequence>MSKTHQNDGLNDVISPAQVTPHLSGYFRRRFRCGRVCAEALTSLVVSGPLSVKPTLRKPALQSARRHSCDHALNSRASLKLVPGSNGESGRCFHFRTRAMAEDDRVFPDLKDIETKVGRKVPESLARSLLGGKRHEEREKAAMSSTCKRRSSSAEVKRLEGKMLFLRQEMALLRAIDVKLMRQLMSINEGIESIRWMMEDKGGVASPEGSLTGSLYSLTDSQEGSSSRGSLNSLNDANSDELDGLSVGSYLDTLAEDLPGDPSPTELDSFVEKTVTDTFSKSPLKQTKVESDEYYCFG</sequence>
<feature type="region of interest" description="Disordered" evidence="1">
    <location>
        <begin position="213"/>
        <end position="239"/>
    </location>
</feature>
<dbReference type="PANTHER" id="PTHR33767">
    <property type="entry name" value="LEUCINE RICH ADAPTOR PROTEIN 1-LIKE"/>
    <property type="match status" value="1"/>
</dbReference>
<proteinExistence type="predicted"/>
<accession>A0A3B5KBB9</accession>
<feature type="compositionally biased region" description="Low complexity" evidence="1">
    <location>
        <begin position="224"/>
        <end position="235"/>
    </location>
</feature>
<dbReference type="GO" id="GO:0043123">
    <property type="term" value="P:positive regulation of canonical NF-kappaB signal transduction"/>
    <property type="evidence" value="ECO:0007669"/>
    <property type="project" value="InterPro"/>
</dbReference>
<reference evidence="2" key="2">
    <citation type="submission" date="2025-08" db="UniProtKB">
        <authorList>
            <consortium name="Ensembl"/>
        </authorList>
    </citation>
    <scope>IDENTIFICATION</scope>
</reference>
<gene>
    <name evidence="2" type="primary">LOC101078285</name>
</gene>
<reference evidence="2" key="3">
    <citation type="submission" date="2025-09" db="UniProtKB">
        <authorList>
            <consortium name="Ensembl"/>
        </authorList>
    </citation>
    <scope>IDENTIFICATION</scope>
</reference>
<dbReference type="OrthoDB" id="6508726at2759"/>
<dbReference type="Proteomes" id="UP000005226">
    <property type="component" value="Chromosome 8"/>
</dbReference>
<feature type="compositionally biased region" description="Polar residues" evidence="1">
    <location>
        <begin position="213"/>
        <end position="223"/>
    </location>
</feature>
<protein>
    <submittedName>
        <fullName evidence="2">Leucine rich adaptor protein 1 like</fullName>
    </submittedName>
</protein>
<name>A0A3B5KBB9_TAKRU</name>
<dbReference type="InterPro" id="IPR037443">
    <property type="entry name" value="LURAP1"/>
</dbReference>
<evidence type="ECO:0000256" key="1">
    <source>
        <dbReference type="SAM" id="MobiDB-lite"/>
    </source>
</evidence>
<dbReference type="GeneTree" id="ENSGT00530000063790"/>